<dbReference type="Proteomes" id="UP001480595">
    <property type="component" value="Unassembled WGS sequence"/>
</dbReference>
<feature type="region of interest" description="Disordered" evidence="1">
    <location>
        <begin position="69"/>
        <end position="191"/>
    </location>
</feature>
<feature type="compositionally biased region" description="Polar residues" evidence="1">
    <location>
        <begin position="162"/>
        <end position="186"/>
    </location>
</feature>
<dbReference type="EMBL" id="JAQQWL010000006">
    <property type="protein sequence ID" value="KAK8069053.1"/>
    <property type="molecule type" value="Genomic_DNA"/>
</dbReference>
<organism evidence="2 3">
    <name type="scientific">Apiospora phragmitis</name>
    <dbReference type="NCBI Taxonomy" id="2905665"/>
    <lineage>
        <taxon>Eukaryota</taxon>
        <taxon>Fungi</taxon>
        <taxon>Dikarya</taxon>
        <taxon>Ascomycota</taxon>
        <taxon>Pezizomycotina</taxon>
        <taxon>Sordariomycetes</taxon>
        <taxon>Xylariomycetidae</taxon>
        <taxon>Amphisphaeriales</taxon>
        <taxon>Apiosporaceae</taxon>
        <taxon>Apiospora</taxon>
    </lineage>
</organism>
<evidence type="ECO:0000256" key="1">
    <source>
        <dbReference type="SAM" id="MobiDB-lite"/>
    </source>
</evidence>
<evidence type="ECO:0000313" key="2">
    <source>
        <dbReference type="EMBL" id="KAK8069053.1"/>
    </source>
</evidence>
<feature type="compositionally biased region" description="Acidic residues" evidence="1">
    <location>
        <begin position="1"/>
        <end position="31"/>
    </location>
</feature>
<sequence length="334" mass="37230">MQLLQEEEAQQGDPEQEESDEEEGTEQEEPVSDFTPISGEDAEDNSYPTSEIDGDIDLSAKAMPLIIPGATESLHTDESEEVALEQDGDHIMSGNEPEEDGHYEELPDQSVASPRQAYGDAMVTPGVQHGHYDPYEVPDSPDRANHGESATNAEQSRRHATLLQSQLIKEASRVNSQESGQATAENTDIDSDVDFEVESNLDLEYGSLSLQDCLAQDVQRFRSRAGDFEDSLLFEPPENPSSTTINLSSENIEQLRKIMKRTGWVGRAKDADGKLLDWETKLHNDWERRLQDDSESVTAVEKSFSILQKRSSAWSGWLSWLHPKKRETGFSGTS</sequence>
<feature type="region of interest" description="Disordered" evidence="1">
    <location>
        <begin position="1"/>
        <end position="56"/>
    </location>
</feature>
<gene>
    <name evidence="2" type="ORF">PG994_005669</name>
</gene>
<dbReference type="GeneID" id="92090141"/>
<proteinExistence type="predicted"/>
<accession>A0ABR1VCZ0</accession>
<name>A0ABR1VCZ0_9PEZI</name>
<feature type="compositionally biased region" description="Basic and acidic residues" evidence="1">
    <location>
        <begin position="130"/>
        <end position="146"/>
    </location>
</feature>
<comment type="caution">
    <text evidence="2">The sequence shown here is derived from an EMBL/GenBank/DDBJ whole genome shotgun (WGS) entry which is preliminary data.</text>
</comment>
<protein>
    <submittedName>
        <fullName evidence="2">Uncharacterized protein</fullName>
    </submittedName>
</protein>
<evidence type="ECO:0000313" key="3">
    <source>
        <dbReference type="Proteomes" id="UP001480595"/>
    </source>
</evidence>
<dbReference type="RefSeq" id="XP_066716347.1">
    <property type="nucleotide sequence ID" value="XM_066857078.1"/>
</dbReference>
<keyword evidence="3" id="KW-1185">Reference proteome</keyword>
<reference evidence="2 3" key="1">
    <citation type="submission" date="2023-01" db="EMBL/GenBank/DDBJ databases">
        <title>Analysis of 21 Apiospora genomes using comparative genomics revels a genus with tremendous synthesis potential of carbohydrate active enzymes and secondary metabolites.</title>
        <authorList>
            <person name="Sorensen T."/>
        </authorList>
    </citation>
    <scope>NUCLEOTIDE SEQUENCE [LARGE SCALE GENOMIC DNA]</scope>
    <source>
        <strain evidence="2 3">CBS 135458</strain>
    </source>
</reference>